<proteinExistence type="inferred from homology"/>
<evidence type="ECO:0000313" key="9">
    <source>
        <dbReference type="Proteomes" id="UP000077755"/>
    </source>
</evidence>
<protein>
    <submittedName>
        <fullName evidence="8">Uncharacterized protein</fullName>
    </submittedName>
</protein>
<feature type="compositionally biased region" description="Polar residues" evidence="7">
    <location>
        <begin position="74"/>
        <end position="85"/>
    </location>
</feature>
<accession>A0AAF0X9C2</accession>
<dbReference type="InterPro" id="IPR044670">
    <property type="entry name" value="SOFL"/>
</dbReference>
<reference evidence="8" key="1">
    <citation type="journal article" date="2016" name="Nat. Genet.">
        <title>A high-quality carrot genome assembly provides new insights into carotenoid accumulation and asterid genome evolution.</title>
        <authorList>
            <person name="Iorizzo M."/>
            <person name="Ellison S."/>
            <person name="Senalik D."/>
            <person name="Zeng P."/>
            <person name="Satapoomin P."/>
            <person name="Huang J."/>
            <person name="Bowman M."/>
            <person name="Iovene M."/>
            <person name="Sanseverino W."/>
            <person name="Cavagnaro P."/>
            <person name="Yildiz M."/>
            <person name="Macko-Podgorni A."/>
            <person name="Moranska E."/>
            <person name="Grzebelus E."/>
            <person name="Grzebelus D."/>
            <person name="Ashrafi H."/>
            <person name="Zheng Z."/>
            <person name="Cheng S."/>
            <person name="Spooner D."/>
            <person name="Van Deynze A."/>
            <person name="Simon P."/>
        </authorList>
    </citation>
    <scope>NUCLEOTIDE SEQUENCE</scope>
    <source>
        <tissue evidence="8">Leaf</tissue>
    </source>
</reference>
<name>A0AAF0X9C2_DAUCS</name>
<dbReference type="Proteomes" id="UP000077755">
    <property type="component" value="Chromosome 5"/>
</dbReference>
<keyword evidence="3" id="KW-0203">Cytokinin biosynthesis</keyword>
<evidence type="ECO:0000313" key="8">
    <source>
        <dbReference type="EMBL" id="WOH02754.1"/>
    </source>
</evidence>
<dbReference type="AlphaFoldDB" id="A0AAF0X9C2"/>
<evidence type="ECO:0000256" key="7">
    <source>
        <dbReference type="SAM" id="MobiDB-lite"/>
    </source>
</evidence>
<dbReference type="PANTHER" id="PTHR33347:SF1">
    <property type="entry name" value="PROTEIN SOB FIVE-LIKE 5"/>
    <property type="match status" value="1"/>
</dbReference>
<comment type="similarity">
    <text evidence="6">Belongs to the SOFL plant protein family.</text>
</comment>
<evidence type="ECO:0000256" key="3">
    <source>
        <dbReference type="ARBA" id="ARBA00022712"/>
    </source>
</evidence>
<dbReference type="EMBL" id="CP093347">
    <property type="protein sequence ID" value="WOH02754.1"/>
    <property type="molecule type" value="Genomic_DNA"/>
</dbReference>
<dbReference type="GO" id="GO:0005737">
    <property type="term" value="C:cytoplasm"/>
    <property type="evidence" value="ECO:0007669"/>
    <property type="project" value="UniProtKB-SubCell"/>
</dbReference>
<evidence type="ECO:0000256" key="2">
    <source>
        <dbReference type="ARBA" id="ARBA00022490"/>
    </source>
</evidence>
<dbReference type="PANTHER" id="PTHR33347">
    <property type="entry name" value="OSJNBA0091C07.3 PROTEIN"/>
    <property type="match status" value="1"/>
</dbReference>
<keyword evidence="5" id="KW-0539">Nucleus</keyword>
<evidence type="ECO:0000256" key="6">
    <source>
        <dbReference type="ARBA" id="ARBA00024199"/>
    </source>
</evidence>
<sequence length="183" mass="19912">MNMSASECSSGCESGWTAYLEQSSRPAYDETRKSGKSKKAGLQEDKDLSMVSDASSGPRLDHNNDVEEGDDSFRYNSYYVSASEQGKTRKPVKNSHLDDTASSPVSSSPKNLALSSNQSSPEKQKQGFSATRYSRKSLVKRHSGFLKSSVSENEVSQASVQIKMMLLSSVSFAATAQSQGKKR</sequence>
<keyword evidence="4" id="KW-0932">Cytokinin signaling pathway</keyword>
<feature type="region of interest" description="Disordered" evidence="7">
    <location>
        <begin position="21"/>
        <end position="135"/>
    </location>
</feature>
<comment type="subcellular location">
    <subcellularLocation>
        <location evidence="1">Cytoplasm</location>
    </subcellularLocation>
</comment>
<keyword evidence="9" id="KW-1185">Reference proteome</keyword>
<organism evidence="8 9">
    <name type="scientific">Daucus carota subsp. sativus</name>
    <name type="common">Carrot</name>
    <dbReference type="NCBI Taxonomy" id="79200"/>
    <lineage>
        <taxon>Eukaryota</taxon>
        <taxon>Viridiplantae</taxon>
        <taxon>Streptophyta</taxon>
        <taxon>Embryophyta</taxon>
        <taxon>Tracheophyta</taxon>
        <taxon>Spermatophyta</taxon>
        <taxon>Magnoliopsida</taxon>
        <taxon>eudicotyledons</taxon>
        <taxon>Gunneridae</taxon>
        <taxon>Pentapetalae</taxon>
        <taxon>asterids</taxon>
        <taxon>campanulids</taxon>
        <taxon>Apiales</taxon>
        <taxon>Apiaceae</taxon>
        <taxon>Apioideae</taxon>
        <taxon>Scandiceae</taxon>
        <taxon>Daucinae</taxon>
        <taxon>Daucus</taxon>
        <taxon>Daucus sect. Daucus</taxon>
    </lineage>
</organism>
<reference evidence="8" key="2">
    <citation type="submission" date="2022-03" db="EMBL/GenBank/DDBJ databases">
        <title>Draft title - Genomic analysis of global carrot germplasm unveils the trajectory of domestication and the origin of high carotenoid orange carrot.</title>
        <authorList>
            <person name="Iorizzo M."/>
            <person name="Ellison S."/>
            <person name="Senalik D."/>
            <person name="Macko-Podgorni A."/>
            <person name="Grzebelus D."/>
            <person name="Bostan H."/>
            <person name="Rolling W."/>
            <person name="Curaba J."/>
            <person name="Simon P."/>
        </authorList>
    </citation>
    <scope>NUCLEOTIDE SEQUENCE</scope>
    <source>
        <tissue evidence="8">Leaf</tissue>
    </source>
</reference>
<dbReference type="GO" id="GO:0009736">
    <property type="term" value="P:cytokinin-activated signaling pathway"/>
    <property type="evidence" value="ECO:0007669"/>
    <property type="project" value="UniProtKB-KW"/>
</dbReference>
<evidence type="ECO:0000256" key="4">
    <source>
        <dbReference type="ARBA" id="ARBA00022864"/>
    </source>
</evidence>
<gene>
    <name evidence="8" type="ORF">DCAR_0522143</name>
</gene>
<keyword evidence="2" id="KW-0963">Cytoplasm</keyword>
<evidence type="ECO:0000256" key="5">
    <source>
        <dbReference type="ARBA" id="ARBA00023242"/>
    </source>
</evidence>
<evidence type="ECO:0000256" key="1">
    <source>
        <dbReference type="ARBA" id="ARBA00004496"/>
    </source>
</evidence>
<dbReference type="GO" id="GO:0009691">
    <property type="term" value="P:cytokinin biosynthetic process"/>
    <property type="evidence" value="ECO:0007669"/>
    <property type="project" value="UniProtKB-KW"/>
</dbReference>
<feature type="compositionally biased region" description="Polar residues" evidence="7">
    <location>
        <begin position="100"/>
        <end position="132"/>
    </location>
</feature>